<name>A0A9P4KIA9_9PLEO</name>
<accession>A0A9P4KIA9</accession>
<evidence type="ECO:0000259" key="1">
    <source>
        <dbReference type="Pfam" id="PF07992"/>
    </source>
</evidence>
<feature type="domain" description="FAD/NAD(P)-binding" evidence="1">
    <location>
        <begin position="94"/>
        <end position="208"/>
    </location>
</feature>
<dbReference type="InterPro" id="IPR036188">
    <property type="entry name" value="FAD/NAD-bd_sf"/>
</dbReference>
<evidence type="ECO:0000313" key="2">
    <source>
        <dbReference type="EMBL" id="KAF2268398.1"/>
    </source>
</evidence>
<keyword evidence="3" id="KW-1185">Reference proteome</keyword>
<dbReference type="Proteomes" id="UP000800093">
    <property type="component" value="Unassembled WGS sequence"/>
</dbReference>
<dbReference type="Gene3D" id="3.50.50.60">
    <property type="entry name" value="FAD/NAD(P)-binding domain"/>
    <property type="match status" value="2"/>
</dbReference>
<dbReference type="SUPFAM" id="SSF51905">
    <property type="entry name" value="FAD/NAD(P)-binding domain"/>
    <property type="match status" value="1"/>
</dbReference>
<dbReference type="PANTHER" id="PTHR43014:SF2">
    <property type="entry name" value="MERCURIC REDUCTASE"/>
    <property type="match status" value="1"/>
</dbReference>
<dbReference type="GO" id="GO:0003955">
    <property type="term" value="F:NAD(P)H dehydrogenase (quinone) activity"/>
    <property type="evidence" value="ECO:0007669"/>
    <property type="project" value="TreeGrafter"/>
</dbReference>
<dbReference type="PANTHER" id="PTHR43014">
    <property type="entry name" value="MERCURIC REDUCTASE"/>
    <property type="match status" value="1"/>
</dbReference>
<protein>
    <recommendedName>
        <fullName evidence="1">FAD/NAD(P)-binding domain-containing protein</fullName>
    </recommendedName>
</protein>
<dbReference type="InterPro" id="IPR023753">
    <property type="entry name" value="FAD/NAD-binding_dom"/>
</dbReference>
<sequence>MAYSSLHLLVSIGCGAIKTIKLHGPVAAGQEAVPNNASYLRVLCAARFTYLRRTSWSCVYSSRVVELQLMLNRVLQASGQRSSSSTVARNSFSTRNDPELVNCITGIFRQGGIEILLSHRSTTIHKSNDRNLPITLSTSTSTHSTLDIDTSRVLIAIGRIPSVDSLGLEEVGIRTAHTGHIIVSLDLSTRIDGVYALSDVNGSPSFTHVLL</sequence>
<proteinExistence type="predicted"/>
<dbReference type="EMBL" id="ML986586">
    <property type="protein sequence ID" value="KAF2268398.1"/>
    <property type="molecule type" value="Genomic_DNA"/>
</dbReference>
<comment type="caution">
    <text evidence="2">The sequence shown here is derived from an EMBL/GenBank/DDBJ whole genome shotgun (WGS) entry which is preliminary data.</text>
</comment>
<dbReference type="PRINTS" id="PR00368">
    <property type="entry name" value="FADPNR"/>
</dbReference>
<gene>
    <name evidence="2" type="ORF">CC78DRAFT_613106</name>
</gene>
<organism evidence="2 3">
    <name type="scientific">Lojkania enalia</name>
    <dbReference type="NCBI Taxonomy" id="147567"/>
    <lineage>
        <taxon>Eukaryota</taxon>
        <taxon>Fungi</taxon>
        <taxon>Dikarya</taxon>
        <taxon>Ascomycota</taxon>
        <taxon>Pezizomycotina</taxon>
        <taxon>Dothideomycetes</taxon>
        <taxon>Pleosporomycetidae</taxon>
        <taxon>Pleosporales</taxon>
        <taxon>Pleosporales incertae sedis</taxon>
        <taxon>Lojkania</taxon>
    </lineage>
</organism>
<dbReference type="GO" id="GO:0050660">
    <property type="term" value="F:flavin adenine dinucleotide binding"/>
    <property type="evidence" value="ECO:0007669"/>
    <property type="project" value="TreeGrafter"/>
</dbReference>
<dbReference type="Pfam" id="PF07992">
    <property type="entry name" value="Pyr_redox_2"/>
    <property type="match status" value="1"/>
</dbReference>
<evidence type="ECO:0000313" key="3">
    <source>
        <dbReference type="Proteomes" id="UP000800093"/>
    </source>
</evidence>
<reference evidence="3" key="1">
    <citation type="journal article" date="2020" name="Stud. Mycol.">
        <title>101 Dothideomycetes genomes: A test case for predicting lifestyles and emergence of pathogens.</title>
        <authorList>
            <person name="Haridas S."/>
            <person name="Albert R."/>
            <person name="Binder M."/>
            <person name="Bloem J."/>
            <person name="LaButti K."/>
            <person name="Salamov A."/>
            <person name="Andreopoulos B."/>
            <person name="Baker S."/>
            <person name="Barry K."/>
            <person name="Bills G."/>
            <person name="Bluhm B."/>
            <person name="Cannon C."/>
            <person name="Castanera R."/>
            <person name="Culley D."/>
            <person name="Daum C."/>
            <person name="Ezra D."/>
            <person name="Gonzalez J."/>
            <person name="Henrissat B."/>
            <person name="Kuo A."/>
            <person name="Liang C."/>
            <person name="Lipzen A."/>
            <person name="Lutzoni F."/>
            <person name="Magnuson J."/>
            <person name="Mondo S."/>
            <person name="Nolan M."/>
            <person name="Ohm R."/>
            <person name="Pangilinan J."/>
            <person name="Park H.-J."/>
            <person name="Ramirez L."/>
            <person name="Alfaro M."/>
            <person name="Sun H."/>
            <person name="Tritt A."/>
            <person name="Yoshinaga Y."/>
            <person name="Zwiers L.-H."/>
            <person name="Turgeon B."/>
            <person name="Goodwin S."/>
            <person name="Spatafora J."/>
            <person name="Crous P."/>
            <person name="Grigoriev I."/>
        </authorList>
    </citation>
    <scope>NUCLEOTIDE SEQUENCE [LARGE SCALE GENOMIC DNA]</scope>
    <source>
        <strain evidence="3">CBS 304.66</strain>
    </source>
</reference>
<dbReference type="AlphaFoldDB" id="A0A9P4KIA9"/>